<gene>
    <name evidence="4" type="ORF">J4E96_04840</name>
</gene>
<feature type="region of interest" description="Disordered" evidence="1">
    <location>
        <begin position="1"/>
        <end position="30"/>
    </location>
</feature>
<keyword evidence="2" id="KW-0812">Transmembrane</keyword>
<dbReference type="SUPFAM" id="SSF49785">
    <property type="entry name" value="Galactose-binding domain-like"/>
    <property type="match status" value="1"/>
</dbReference>
<dbReference type="CDD" id="cd06577">
    <property type="entry name" value="PASTA_pknB"/>
    <property type="match status" value="2"/>
</dbReference>
<dbReference type="InterPro" id="IPR008979">
    <property type="entry name" value="Galactose-bd-like_sf"/>
</dbReference>
<sequence length="350" mass="35677">MTASDTSGDTETTTEGRQDARPPRRRRRLPHVSRTWAWVASIIGALLVGFALSQLLVPASVTTERAAVADAPSATAAPTTGPAAMPNVLGLDSATAQRALLDAGVSTTVTFAARPAAGPNDVVVAQDPVGGQTTSGAVVLTLSTSATVPELVGANLADARAALEALGAVVQVTRSVDPNQTEGLVLSVDPASGQKVPAVVTVVVADPGDALTLASVNMADHSGCGTTSNITVNGAAVQDSVKCTLNDSDSSFADWVLAREAVAFEATVGTSDQGATGSAHLRVVGDDRVLLDTIVMYGTSSQVRLDVRDVLRLHVEVTFPDPKSTTPTVILGDARLLGTAEQLAAIEATQ</sequence>
<evidence type="ECO:0000259" key="3">
    <source>
        <dbReference type="PROSITE" id="PS51178"/>
    </source>
</evidence>
<feature type="compositionally biased region" description="Low complexity" evidence="1">
    <location>
        <begin position="1"/>
        <end position="13"/>
    </location>
</feature>
<name>A0A8A4ZEC1_9MICO</name>
<evidence type="ECO:0000256" key="2">
    <source>
        <dbReference type="SAM" id="Phobius"/>
    </source>
</evidence>
<evidence type="ECO:0000313" key="5">
    <source>
        <dbReference type="Proteomes" id="UP000663937"/>
    </source>
</evidence>
<feature type="transmembrane region" description="Helical" evidence="2">
    <location>
        <begin position="35"/>
        <end position="57"/>
    </location>
</feature>
<dbReference type="InterPro" id="IPR005543">
    <property type="entry name" value="PASTA_dom"/>
</dbReference>
<dbReference type="Pfam" id="PF08305">
    <property type="entry name" value="NPCBM"/>
    <property type="match status" value="1"/>
</dbReference>
<keyword evidence="5" id="KW-1185">Reference proteome</keyword>
<dbReference type="RefSeq" id="WP_227424658.1">
    <property type="nucleotide sequence ID" value="NZ_CP071868.1"/>
</dbReference>
<dbReference type="Gene3D" id="2.60.120.1060">
    <property type="entry name" value="NPCBM/NEW2 domain"/>
    <property type="match status" value="1"/>
</dbReference>
<dbReference type="KEGG" id="psic:J4E96_04840"/>
<evidence type="ECO:0000256" key="1">
    <source>
        <dbReference type="SAM" id="MobiDB-lite"/>
    </source>
</evidence>
<dbReference type="EMBL" id="CP071868">
    <property type="protein sequence ID" value="QTE30330.1"/>
    <property type="molecule type" value="Genomic_DNA"/>
</dbReference>
<dbReference type="InterPro" id="IPR038637">
    <property type="entry name" value="NPCBM_sf"/>
</dbReference>
<keyword evidence="2" id="KW-0472">Membrane</keyword>
<feature type="domain" description="PASTA" evidence="3">
    <location>
        <begin position="142"/>
        <end position="206"/>
    </location>
</feature>
<dbReference type="Gene3D" id="3.30.10.20">
    <property type="match status" value="2"/>
</dbReference>
<keyword evidence="2" id="KW-1133">Transmembrane helix</keyword>
<organism evidence="4 5">
    <name type="scientific">Pengzhenrongella sicca</name>
    <dbReference type="NCBI Taxonomy" id="2819238"/>
    <lineage>
        <taxon>Bacteria</taxon>
        <taxon>Bacillati</taxon>
        <taxon>Actinomycetota</taxon>
        <taxon>Actinomycetes</taxon>
        <taxon>Micrococcales</taxon>
        <taxon>Pengzhenrongella</taxon>
    </lineage>
</organism>
<dbReference type="SMART" id="SM00740">
    <property type="entry name" value="PASTA"/>
    <property type="match status" value="2"/>
</dbReference>
<dbReference type="Proteomes" id="UP000663937">
    <property type="component" value="Chromosome"/>
</dbReference>
<accession>A0A8A4ZEC1</accession>
<evidence type="ECO:0000313" key="4">
    <source>
        <dbReference type="EMBL" id="QTE30330.1"/>
    </source>
</evidence>
<dbReference type="PROSITE" id="PS51178">
    <property type="entry name" value="PASTA"/>
    <property type="match status" value="1"/>
</dbReference>
<dbReference type="Pfam" id="PF03793">
    <property type="entry name" value="PASTA"/>
    <property type="match status" value="1"/>
</dbReference>
<reference evidence="4" key="1">
    <citation type="submission" date="2021-03" db="EMBL/GenBank/DDBJ databases">
        <title>Pengzhenrongella sicca gen. nov., sp. nov., a new member of suborder Micrococcineae isolated from High-Arctic tundra soil.</title>
        <authorList>
            <person name="Peng F."/>
        </authorList>
    </citation>
    <scope>NUCLEOTIDE SEQUENCE</scope>
    <source>
        <strain evidence="4">LRZ-2</strain>
    </source>
</reference>
<protein>
    <submittedName>
        <fullName evidence="4">PASTA domain-containing protein</fullName>
    </submittedName>
</protein>
<dbReference type="AlphaFoldDB" id="A0A8A4ZEC1"/>
<proteinExistence type="predicted"/>
<dbReference type="InterPro" id="IPR013222">
    <property type="entry name" value="Glyco_hyd_98_carb-bd"/>
</dbReference>